<feature type="region of interest" description="Disordered" evidence="1">
    <location>
        <begin position="1"/>
        <end position="156"/>
    </location>
</feature>
<organism evidence="3 4">
    <name type="scientific">Hyaloscypha bicolor E</name>
    <dbReference type="NCBI Taxonomy" id="1095630"/>
    <lineage>
        <taxon>Eukaryota</taxon>
        <taxon>Fungi</taxon>
        <taxon>Dikarya</taxon>
        <taxon>Ascomycota</taxon>
        <taxon>Pezizomycotina</taxon>
        <taxon>Leotiomycetes</taxon>
        <taxon>Helotiales</taxon>
        <taxon>Hyaloscyphaceae</taxon>
        <taxon>Hyaloscypha</taxon>
        <taxon>Hyaloscypha bicolor</taxon>
    </lineage>
</organism>
<dbReference type="Gene3D" id="3.40.50.410">
    <property type="entry name" value="von Willebrand factor, type A domain"/>
    <property type="match status" value="1"/>
</dbReference>
<dbReference type="SUPFAM" id="SSF53300">
    <property type="entry name" value="vWA-like"/>
    <property type="match status" value="1"/>
</dbReference>
<dbReference type="Proteomes" id="UP000235371">
    <property type="component" value="Unassembled WGS sequence"/>
</dbReference>
<dbReference type="InterPro" id="IPR036465">
    <property type="entry name" value="vWFA_dom_sf"/>
</dbReference>
<reference evidence="3 4" key="1">
    <citation type="submission" date="2016-04" db="EMBL/GenBank/DDBJ databases">
        <title>A degradative enzymes factory behind the ericoid mycorrhizal symbiosis.</title>
        <authorList>
            <consortium name="DOE Joint Genome Institute"/>
            <person name="Martino E."/>
            <person name="Morin E."/>
            <person name="Grelet G."/>
            <person name="Kuo A."/>
            <person name="Kohler A."/>
            <person name="Daghino S."/>
            <person name="Barry K."/>
            <person name="Choi C."/>
            <person name="Cichocki N."/>
            <person name="Clum A."/>
            <person name="Copeland A."/>
            <person name="Hainaut M."/>
            <person name="Haridas S."/>
            <person name="Labutti K."/>
            <person name="Lindquist E."/>
            <person name="Lipzen A."/>
            <person name="Khouja H.-R."/>
            <person name="Murat C."/>
            <person name="Ohm R."/>
            <person name="Olson A."/>
            <person name="Spatafora J."/>
            <person name="Veneault-Fourrey C."/>
            <person name="Henrissat B."/>
            <person name="Grigoriev I."/>
            <person name="Martin F."/>
            <person name="Perotto S."/>
        </authorList>
    </citation>
    <scope>NUCLEOTIDE SEQUENCE [LARGE SCALE GENOMIC DNA]</scope>
    <source>
        <strain evidence="3 4">E</strain>
    </source>
</reference>
<proteinExistence type="predicted"/>
<dbReference type="Pfam" id="PF00092">
    <property type="entry name" value="VWA"/>
    <property type="match status" value="1"/>
</dbReference>
<evidence type="ECO:0000256" key="1">
    <source>
        <dbReference type="SAM" id="MobiDB-lite"/>
    </source>
</evidence>
<feature type="compositionally biased region" description="Low complexity" evidence="1">
    <location>
        <begin position="115"/>
        <end position="127"/>
    </location>
</feature>
<dbReference type="GeneID" id="36588478"/>
<feature type="compositionally biased region" description="Low complexity" evidence="1">
    <location>
        <begin position="137"/>
        <end position="151"/>
    </location>
</feature>
<name>A0A2J6T7G3_9HELO</name>
<evidence type="ECO:0000313" key="3">
    <source>
        <dbReference type="EMBL" id="PMD58893.1"/>
    </source>
</evidence>
<dbReference type="SMART" id="SM00327">
    <property type="entry name" value="VWA"/>
    <property type="match status" value="1"/>
</dbReference>
<dbReference type="PANTHER" id="PTHR34706">
    <property type="entry name" value="SLR1338 PROTEIN"/>
    <property type="match status" value="1"/>
</dbReference>
<feature type="domain" description="VWFA" evidence="2">
    <location>
        <begin position="164"/>
        <end position="334"/>
    </location>
</feature>
<feature type="compositionally biased region" description="Low complexity" evidence="1">
    <location>
        <begin position="20"/>
        <end position="32"/>
    </location>
</feature>
<dbReference type="EMBL" id="KZ613817">
    <property type="protein sequence ID" value="PMD58893.1"/>
    <property type="molecule type" value="Genomic_DNA"/>
</dbReference>
<dbReference type="OrthoDB" id="2142040at2759"/>
<dbReference type="PANTHER" id="PTHR34706:SF1">
    <property type="entry name" value="VWFA DOMAIN-CONTAINING PROTEIN"/>
    <property type="match status" value="1"/>
</dbReference>
<dbReference type="RefSeq" id="XP_024735797.1">
    <property type="nucleotide sequence ID" value="XM_024880401.1"/>
</dbReference>
<accession>A0A2J6T7G3</accession>
<feature type="compositionally biased region" description="Polar residues" evidence="1">
    <location>
        <begin position="38"/>
        <end position="61"/>
    </location>
</feature>
<protein>
    <recommendedName>
        <fullName evidence="2">VWFA domain-containing protein</fullName>
    </recommendedName>
</protein>
<evidence type="ECO:0000259" key="2">
    <source>
        <dbReference type="PROSITE" id="PS50234"/>
    </source>
</evidence>
<gene>
    <name evidence="3" type="ORF">K444DRAFT_613694</name>
</gene>
<sequence>MPSSPWNVHPTPTPQPQPAKSSLLGSLSGSIRKLSRKGSNVSQRSDHSATQSELQTPTTPTFRGPADLNPFSPSDVGRRSPSPLTNPSPATRRPDRPGMNAFTVPSNEPPPAYTPSPTAASGPTLATQISELPVPEAATPATSSRPSSATRGGEDPYSFLATFDTTLLIDDSGSMAGRSWREVSQALATIAPIVTQHDSDGIDIYFLNHKSNHPGAVSEGIAAGGYRGIKRAATITEIFERVRPQGGTPTGIRVHNILKPYLAKLESEMAQGRETKPLNLIVLTDGVPSDDVESVLLSAAKKLDKLDAPPFQVGVQFFQVGNEEGAKEALEELDDGLSELVEGGVRDMVDTVTWTGGSSSSEGGIGLTGDGILKVCLGSVVRRLDRRSRH</sequence>
<evidence type="ECO:0000313" key="4">
    <source>
        <dbReference type="Proteomes" id="UP000235371"/>
    </source>
</evidence>
<dbReference type="InterPro" id="IPR002035">
    <property type="entry name" value="VWF_A"/>
</dbReference>
<dbReference type="AlphaFoldDB" id="A0A2J6T7G3"/>
<dbReference type="InParanoid" id="A0A2J6T7G3"/>
<dbReference type="STRING" id="1095630.A0A2J6T7G3"/>
<keyword evidence="4" id="KW-1185">Reference proteome</keyword>
<dbReference type="PROSITE" id="PS50234">
    <property type="entry name" value="VWFA"/>
    <property type="match status" value="1"/>
</dbReference>